<dbReference type="GO" id="GO:0000126">
    <property type="term" value="C:transcription factor TFIIIB complex"/>
    <property type="evidence" value="ECO:0000318"/>
    <property type="project" value="GO_Central"/>
</dbReference>
<reference evidence="11 12" key="2">
    <citation type="journal article" date="2017" name="Genome Biol.">
        <title>New reference genome sequences of hot pepper reveal the massive evolution of plant disease-resistance genes by retroduplication.</title>
        <authorList>
            <person name="Kim S."/>
            <person name="Park J."/>
            <person name="Yeom S.I."/>
            <person name="Kim Y.M."/>
            <person name="Seo E."/>
            <person name="Kim K.T."/>
            <person name="Kim M.S."/>
            <person name="Lee J.M."/>
            <person name="Cheong K."/>
            <person name="Shin H.S."/>
            <person name="Kim S.B."/>
            <person name="Han K."/>
            <person name="Lee J."/>
            <person name="Park M."/>
            <person name="Lee H.A."/>
            <person name="Lee H.Y."/>
            <person name="Lee Y."/>
            <person name="Oh S."/>
            <person name="Lee J.H."/>
            <person name="Choi E."/>
            <person name="Choi E."/>
            <person name="Lee S.E."/>
            <person name="Jeon J."/>
            <person name="Kim H."/>
            <person name="Choi G."/>
            <person name="Song H."/>
            <person name="Lee J."/>
            <person name="Lee S.C."/>
            <person name="Kwon J.K."/>
            <person name="Lee H.Y."/>
            <person name="Koo N."/>
            <person name="Hong Y."/>
            <person name="Kim R.W."/>
            <person name="Kang W.H."/>
            <person name="Huh J.H."/>
            <person name="Kang B.C."/>
            <person name="Yang T.J."/>
            <person name="Lee Y.H."/>
            <person name="Bennetzen J.L."/>
            <person name="Choi D."/>
        </authorList>
    </citation>
    <scope>NUCLEOTIDE SEQUENCE [LARGE SCALE GENOMIC DNA]</scope>
    <source>
        <strain evidence="12">cv. CM334</strain>
    </source>
</reference>
<evidence type="ECO:0000313" key="12">
    <source>
        <dbReference type="Proteomes" id="UP000222542"/>
    </source>
</evidence>
<comment type="similarity">
    <text evidence="2">Belongs to the TFIIB family.</text>
</comment>
<dbReference type="Pfam" id="PF07741">
    <property type="entry name" value="BRF1"/>
    <property type="match status" value="1"/>
</dbReference>
<protein>
    <submittedName>
        <fullName evidence="11">Uncharacterized protein</fullName>
    </submittedName>
</protein>
<dbReference type="GO" id="GO:0006383">
    <property type="term" value="P:transcription by RNA polymerase III"/>
    <property type="evidence" value="ECO:0000318"/>
    <property type="project" value="GO_Central"/>
</dbReference>
<gene>
    <name evidence="11" type="ORF">T459_01504</name>
</gene>
<dbReference type="FunFam" id="1.10.472.10:FF:000066">
    <property type="entry name" value="Transcription factor IIIB subunit"/>
    <property type="match status" value="1"/>
</dbReference>
<comment type="caution">
    <text evidence="11">The sequence shown here is derived from an EMBL/GenBank/DDBJ whole genome shotgun (WGS) entry which is preliminary data.</text>
</comment>
<feature type="domain" description="Brf1 TBP-binding" evidence="10">
    <location>
        <begin position="318"/>
        <end position="419"/>
    </location>
</feature>
<dbReference type="Pfam" id="PF00382">
    <property type="entry name" value="TFIIB"/>
    <property type="match status" value="2"/>
</dbReference>
<keyword evidence="5" id="KW-0862">Zinc</keyword>
<keyword evidence="12" id="KW-1185">Reference proteome</keyword>
<evidence type="ECO:0000259" key="10">
    <source>
        <dbReference type="Pfam" id="PF07741"/>
    </source>
</evidence>
<dbReference type="InterPro" id="IPR011665">
    <property type="entry name" value="BRF1_TBP-bd_dom"/>
</dbReference>
<dbReference type="GO" id="GO:0001006">
    <property type="term" value="F:RNA polymerase III type 3 promoter sequence-specific DNA binding"/>
    <property type="evidence" value="ECO:0000318"/>
    <property type="project" value="GO_Central"/>
</dbReference>
<keyword evidence="6" id="KW-0805">Transcription regulation</keyword>
<evidence type="ECO:0000259" key="9">
    <source>
        <dbReference type="Pfam" id="PF00382"/>
    </source>
</evidence>
<dbReference type="Gene3D" id="1.10.472.10">
    <property type="entry name" value="Cyclin-like"/>
    <property type="match status" value="2"/>
</dbReference>
<dbReference type="GO" id="GO:0070897">
    <property type="term" value="P:transcription preinitiation complex assembly"/>
    <property type="evidence" value="ECO:0007669"/>
    <property type="project" value="InterPro"/>
</dbReference>
<comment type="subcellular location">
    <subcellularLocation>
        <location evidence="1">Nucleus</location>
    </subcellularLocation>
</comment>
<feature type="domain" description="Transcription factor TFIIB cyclin-like" evidence="9">
    <location>
        <begin position="68"/>
        <end position="128"/>
    </location>
</feature>
<dbReference type="STRING" id="4072.A0A2G3AHB2"/>
<dbReference type="GO" id="GO:0008270">
    <property type="term" value="F:zinc ion binding"/>
    <property type="evidence" value="ECO:0007669"/>
    <property type="project" value="UniProtKB-KW"/>
</dbReference>
<dbReference type="GO" id="GO:0017025">
    <property type="term" value="F:TBP-class protein binding"/>
    <property type="evidence" value="ECO:0007669"/>
    <property type="project" value="InterPro"/>
</dbReference>
<dbReference type="PANTHER" id="PTHR11618:SF4">
    <property type="entry name" value="TRANSCRIPTION FACTOR IIIB 90 KDA SUBUNIT"/>
    <property type="match status" value="1"/>
</dbReference>
<accession>A0A2G3AHB2</accession>
<evidence type="ECO:0000256" key="8">
    <source>
        <dbReference type="ARBA" id="ARBA00023242"/>
    </source>
</evidence>
<evidence type="ECO:0000256" key="2">
    <source>
        <dbReference type="ARBA" id="ARBA00010857"/>
    </source>
</evidence>
<evidence type="ECO:0000256" key="3">
    <source>
        <dbReference type="ARBA" id="ARBA00022723"/>
    </source>
</evidence>
<evidence type="ECO:0000256" key="6">
    <source>
        <dbReference type="ARBA" id="ARBA00023015"/>
    </source>
</evidence>
<dbReference type="GO" id="GO:0000995">
    <property type="term" value="F:RNA polymerase III general transcription initiation factor activity"/>
    <property type="evidence" value="ECO:0000318"/>
    <property type="project" value="GO_Central"/>
</dbReference>
<sequence>MVYCDYCGERISRPNYEDGRRCCSICGRILEEVDISSDLTFVKDAAGRSQLAGKFIPSIQSGYSASRERTLANAKRGIEDMMTALGIGGGESIANPALSLYKIAVERDFTRGRRKVQVEAACLYIECLFGGGKPNISRTALHIVASMKRDWMQVIHDFSLRRKPSGVCGAALYISALSHGLNCSKSEIIKVVHICEATLTKRLIEFENTESGSLTIEEFNARAEELEKEEMLTPQFCLGSKGSGITEVLCEHKKNVTVPFAHGRCERCYSDFVKLSGGLDGGSEPPAFQHAERERLAAKRAAEDSKFSMSNEVENNGTEIDVYLLGEEAKLSKKIIWEKMNPEYEEKAAKEAAAKKADKFILANCSEDELHAPRLAAAANNKIAEERKEKRQKRAAELKNSGPAKTPFEATKQMLTRKEALENPKKRCNVDDSINHNAVKSSNIYPEEDETYEDSFVQYDEGMHYNENVGGYDYDQYYDDEYYL</sequence>
<dbReference type="CDD" id="cd20554">
    <property type="entry name" value="CYCLIN_TFIIIB90_rpt2"/>
    <property type="match status" value="1"/>
</dbReference>
<dbReference type="AlphaFoldDB" id="A0A2G3AHB2"/>
<name>A0A2G3AHB2_CAPAN</name>
<dbReference type="InterPro" id="IPR000812">
    <property type="entry name" value="TFIIB"/>
</dbReference>
<dbReference type="Proteomes" id="UP000222542">
    <property type="component" value="Unassembled WGS sequence"/>
</dbReference>
<evidence type="ECO:0000313" key="11">
    <source>
        <dbReference type="EMBL" id="PHT93622.1"/>
    </source>
</evidence>
<dbReference type="InterPro" id="IPR013150">
    <property type="entry name" value="TFIIB_cyclin"/>
</dbReference>
<dbReference type="EMBL" id="AYRZ02000001">
    <property type="protein sequence ID" value="PHT93622.1"/>
    <property type="molecule type" value="Genomic_DNA"/>
</dbReference>
<evidence type="ECO:0000256" key="5">
    <source>
        <dbReference type="ARBA" id="ARBA00022833"/>
    </source>
</evidence>
<dbReference type="Gene3D" id="1.20.5.650">
    <property type="entry name" value="Single helix bin"/>
    <property type="match status" value="1"/>
</dbReference>
<dbReference type="OMA" id="LACELCI"/>
<dbReference type="GO" id="GO:0005634">
    <property type="term" value="C:nucleus"/>
    <property type="evidence" value="ECO:0000318"/>
    <property type="project" value="GO_Central"/>
</dbReference>
<dbReference type="InterPro" id="IPR036915">
    <property type="entry name" value="Cyclin-like_sf"/>
</dbReference>
<keyword evidence="4" id="KW-0863">Zinc-finger</keyword>
<evidence type="ECO:0000256" key="1">
    <source>
        <dbReference type="ARBA" id="ARBA00004123"/>
    </source>
</evidence>
<organism evidence="11 12">
    <name type="scientific">Capsicum annuum</name>
    <name type="common">Capsicum pepper</name>
    <dbReference type="NCBI Taxonomy" id="4072"/>
    <lineage>
        <taxon>Eukaryota</taxon>
        <taxon>Viridiplantae</taxon>
        <taxon>Streptophyta</taxon>
        <taxon>Embryophyta</taxon>
        <taxon>Tracheophyta</taxon>
        <taxon>Spermatophyta</taxon>
        <taxon>Magnoliopsida</taxon>
        <taxon>eudicotyledons</taxon>
        <taxon>Gunneridae</taxon>
        <taxon>Pentapetalae</taxon>
        <taxon>asterids</taxon>
        <taxon>lamiids</taxon>
        <taxon>Solanales</taxon>
        <taxon>Solanaceae</taxon>
        <taxon>Solanoideae</taxon>
        <taxon>Capsiceae</taxon>
        <taxon>Capsicum</taxon>
    </lineage>
</organism>
<dbReference type="PANTHER" id="PTHR11618">
    <property type="entry name" value="TRANSCRIPTION INITIATION FACTOR IIB-RELATED"/>
    <property type="match status" value="1"/>
</dbReference>
<feature type="domain" description="Transcription factor TFIIB cyclin-like" evidence="9">
    <location>
        <begin position="136"/>
        <end position="208"/>
    </location>
</feature>
<dbReference type="Gramene" id="PHT93622">
    <property type="protein sequence ID" value="PHT93622"/>
    <property type="gene ID" value="T459_01504"/>
</dbReference>
<dbReference type="GO" id="GO:0006352">
    <property type="term" value="P:DNA-templated transcription initiation"/>
    <property type="evidence" value="ECO:0000318"/>
    <property type="project" value="GO_Central"/>
</dbReference>
<keyword evidence="3" id="KW-0479">Metal-binding</keyword>
<evidence type="ECO:0000256" key="7">
    <source>
        <dbReference type="ARBA" id="ARBA00023163"/>
    </source>
</evidence>
<keyword evidence="8" id="KW-0539">Nucleus</keyword>
<reference evidence="11 12" key="1">
    <citation type="journal article" date="2014" name="Nat. Genet.">
        <title>Genome sequence of the hot pepper provides insights into the evolution of pungency in Capsicum species.</title>
        <authorList>
            <person name="Kim S."/>
            <person name="Park M."/>
            <person name="Yeom S.I."/>
            <person name="Kim Y.M."/>
            <person name="Lee J.M."/>
            <person name="Lee H.A."/>
            <person name="Seo E."/>
            <person name="Choi J."/>
            <person name="Cheong K."/>
            <person name="Kim K.T."/>
            <person name="Jung K."/>
            <person name="Lee G.W."/>
            <person name="Oh S.K."/>
            <person name="Bae C."/>
            <person name="Kim S.B."/>
            <person name="Lee H.Y."/>
            <person name="Kim S.Y."/>
            <person name="Kim M.S."/>
            <person name="Kang B.C."/>
            <person name="Jo Y.D."/>
            <person name="Yang H.B."/>
            <person name="Jeong H.J."/>
            <person name="Kang W.H."/>
            <person name="Kwon J.K."/>
            <person name="Shin C."/>
            <person name="Lim J.Y."/>
            <person name="Park J.H."/>
            <person name="Huh J.H."/>
            <person name="Kim J.S."/>
            <person name="Kim B.D."/>
            <person name="Cohen O."/>
            <person name="Paran I."/>
            <person name="Suh M.C."/>
            <person name="Lee S.B."/>
            <person name="Kim Y.K."/>
            <person name="Shin Y."/>
            <person name="Noh S.J."/>
            <person name="Park J."/>
            <person name="Seo Y.S."/>
            <person name="Kwon S.Y."/>
            <person name="Kim H.A."/>
            <person name="Park J.M."/>
            <person name="Kim H.J."/>
            <person name="Choi S.B."/>
            <person name="Bosland P.W."/>
            <person name="Reeves G."/>
            <person name="Jo S.H."/>
            <person name="Lee B.W."/>
            <person name="Cho H.T."/>
            <person name="Choi H.S."/>
            <person name="Lee M.S."/>
            <person name="Yu Y."/>
            <person name="Do Choi Y."/>
            <person name="Park B.S."/>
            <person name="van Deynze A."/>
            <person name="Ashrafi H."/>
            <person name="Hill T."/>
            <person name="Kim W.T."/>
            <person name="Pai H.S."/>
            <person name="Ahn H.K."/>
            <person name="Yeam I."/>
            <person name="Giovannoni J.J."/>
            <person name="Rose J.K."/>
            <person name="Sorensen I."/>
            <person name="Lee S.J."/>
            <person name="Kim R.W."/>
            <person name="Choi I.Y."/>
            <person name="Choi B.S."/>
            <person name="Lim J.S."/>
            <person name="Lee Y.H."/>
            <person name="Choi D."/>
        </authorList>
    </citation>
    <scope>NUCLEOTIDE SEQUENCE [LARGE SCALE GENOMIC DNA]</scope>
    <source>
        <strain evidence="12">cv. CM334</strain>
    </source>
</reference>
<dbReference type="GO" id="GO:0097550">
    <property type="term" value="C:transcription preinitiation complex"/>
    <property type="evidence" value="ECO:0000318"/>
    <property type="project" value="GO_Central"/>
</dbReference>
<keyword evidence="7" id="KW-0804">Transcription</keyword>
<proteinExistence type="inferred from homology"/>
<evidence type="ECO:0000256" key="4">
    <source>
        <dbReference type="ARBA" id="ARBA00022771"/>
    </source>
</evidence>
<dbReference type="SUPFAM" id="SSF47954">
    <property type="entry name" value="Cyclin-like"/>
    <property type="match status" value="2"/>
</dbReference>